<reference evidence="1 2" key="2">
    <citation type="submission" date="2018-11" db="EMBL/GenBank/DDBJ databases">
        <authorList>
            <consortium name="Pathogen Informatics"/>
        </authorList>
    </citation>
    <scope>NUCLEOTIDE SEQUENCE [LARGE SCALE GENOMIC DNA]</scope>
</reference>
<dbReference type="Proteomes" id="UP000271162">
    <property type="component" value="Unassembled WGS sequence"/>
</dbReference>
<accession>A0A0N4YPF3</accession>
<keyword evidence="2" id="KW-1185">Reference proteome</keyword>
<dbReference type="PANTHER" id="PTHR37445">
    <property type="entry name" value="PROTEIN CBG24663"/>
    <property type="match status" value="1"/>
</dbReference>
<dbReference type="OMA" id="QECRARN"/>
<protein>
    <submittedName>
        <fullName evidence="3">CUE domain-containing protein</fullName>
    </submittedName>
</protein>
<organism evidence="3">
    <name type="scientific">Nippostrongylus brasiliensis</name>
    <name type="common">Rat hookworm</name>
    <dbReference type="NCBI Taxonomy" id="27835"/>
    <lineage>
        <taxon>Eukaryota</taxon>
        <taxon>Metazoa</taxon>
        <taxon>Ecdysozoa</taxon>
        <taxon>Nematoda</taxon>
        <taxon>Chromadorea</taxon>
        <taxon>Rhabditida</taxon>
        <taxon>Rhabditina</taxon>
        <taxon>Rhabditomorpha</taxon>
        <taxon>Strongyloidea</taxon>
        <taxon>Heligmosomidae</taxon>
        <taxon>Nippostrongylus</taxon>
    </lineage>
</organism>
<name>A0A0N4YPF3_NIPBR</name>
<dbReference type="AlphaFoldDB" id="A0A0N4YPF3"/>
<reference evidence="3" key="1">
    <citation type="submission" date="2017-02" db="UniProtKB">
        <authorList>
            <consortium name="WormBaseParasite"/>
        </authorList>
    </citation>
    <scope>IDENTIFICATION</scope>
</reference>
<evidence type="ECO:0000313" key="2">
    <source>
        <dbReference type="Proteomes" id="UP000271162"/>
    </source>
</evidence>
<dbReference type="WBParaSite" id="NBR_0001912401-mRNA-1">
    <property type="protein sequence ID" value="NBR_0001912401-mRNA-1"/>
    <property type="gene ID" value="NBR_0001912401"/>
</dbReference>
<evidence type="ECO:0000313" key="3">
    <source>
        <dbReference type="WBParaSite" id="NBR_0001912401-mRNA-1"/>
    </source>
</evidence>
<evidence type="ECO:0000313" key="1">
    <source>
        <dbReference type="EMBL" id="VDL82854.1"/>
    </source>
</evidence>
<dbReference type="PANTHER" id="PTHR37445:SF3">
    <property type="entry name" value="ZINC FINGER PHD-TYPE DOMAIN-CONTAINING PROTEIN"/>
    <property type="match status" value="1"/>
</dbReference>
<gene>
    <name evidence="1" type="ORF">NBR_LOCUS19125</name>
</gene>
<dbReference type="STRING" id="27835.A0A0N4YPF3"/>
<dbReference type="EMBL" id="UYSL01023921">
    <property type="protein sequence ID" value="VDL82854.1"/>
    <property type="molecule type" value="Genomic_DNA"/>
</dbReference>
<sequence length="225" mass="25782">MSQSRGRNAGKKAVTAEPSLVDFSDDDISRMSVNELLKAMLDRNSDPIMEKLIYGVISRMPQELADVMEADKRSRSLVISGLEESKSDLAPSVKQQQLENQVTRVLDGLGVECRPVEVYRMGKPTDSRPRLVKLLLPSRSHWKTALSNSYRLRSNPNFSNVFIRKSLTEAERKKEYELRQECRARNKQQNRKVWVVYHGELRRIDELPNSRSSGNVRLDMGHLKA</sequence>
<proteinExistence type="predicted"/>